<feature type="transmembrane region" description="Helical" evidence="1">
    <location>
        <begin position="58"/>
        <end position="79"/>
    </location>
</feature>
<keyword evidence="1" id="KW-0472">Membrane</keyword>
<name>A0A9W2ZL00_BIOGL</name>
<dbReference type="GeneID" id="106058650"/>
<sequence length="119" mass="13533">MTFKMSTSETVGVDSNAIYHELSPKIVLTVRVVNALTLLMVLIAVILCFVQGHKNGSYYLLVCNLIISMVVSTFVNWWYRSGDLRTRDQNNCRKANGNVTFDWGLWSMQFSFSRPETDG</sequence>
<feature type="transmembrane region" description="Helical" evidence="1">
    <location>
        <begin position="32"/>
        <end position="52"/>
    </location>
</feature>
<keyword evidence="2" id="KW-1185">Reference proteome</keyword>
<proteinExistence type="predicted"/>
<evidence type="ECO:0000313" key="3">
    <source>
        <dbReference type="RefSeq" id="XP_055875638.1"/>
    </source>
</evidence>
<keyword evidence="1" id="KW-0812">Transmembrane</keyword>
<dbReference type="RefSeq" id="XP_055875638.1">
    <property type="nucleotide sequence ID" value="XM_056019663.1"/>
</dbReference>
<dbReference type="Proteomes" id="UP001165740">
    <property type="component" value="Chromosome 2"/>
</dbReference>
<organism evidence="2 3">
    <name type="scientific">Biomphalaria glabrata</name>
    <name type="common">Bloodfluke planorb</name>
    <name type="synonym">Freshwater snail</name>
    <dbReference type="NCBI Taxonomy" id="6526"/>
    <lineage>
        <taxon>Eukaryota</taxon>
        <taxon>Metazoa</taxon>
        <taxon>Spiralia</taxon>
        <taxon>Lophotrochozoa</taxon>
        <taxon>Mollusca</taxon>
        <taxon>Gastropoda</taxon>
        <taxon>Heterobranchia</taxon>
        <taxon>Euthyneura</taxon>
        <taxon>Panpulmonata</taxon>
        <taxon>Hygrophila</taxon>
        <taxon>Lymnaeoidea</taxon>
        <taxon>Planorbidae</taxon>
        <taxon>Biomphalaria</taxon>
    </lineage>
</organism>
<dbReference type="AlphaFoldDB" id="A0A9W2ZL00"/>
<evidence type="ECO:0000313" key="2">
    <source>
        <dbReference type="Proteomes" id="UP001165740"/>
    </source>
</evidence>
<dbReference type="Pfam" id="PF10856">
    <property type="entry name" value="DUF2678"/>
    <property type="match status" value="1"/>
</dbReference>
<keyword evidence="1" id="KW-1133">Transmembrane helix</keyword>
<evidence type="ECO:0000256" key="1">
    <source>
        <dbReference type="SAM" id="Phobius"/>
    </source>
</evidence>
<protein>
    <submittedName>
        <fullName evidence="3">Uncharacterized protein LOC106058650 isoform X2</fullName>
    </submittedName>
</protein>
<reference evidence="3" key="1">
    <citation type="submission" date="2025-08" db="UniProtKB">
        <authorList>
            <consortium name="RefSeq"/>
        </authorList>
    </citation>
    <scope>IDENTIFICATION</scope>
</reference>
<accession>A0A9W2ZL00</accession>
<gene>
    <name evidence="3" type="primary">LOC106058650</name>
</gene>
<dbReference type="InterPro" id="IPR022564">
    <property type="entry name" value="DUF2678"/>
</dbReference>